<accession>A0AAE0WQD8</accession>
<evidence type="ECO:0000313" key="2">
    <source>
        <dbReference type="Proteomes" id="UP001274830"/>
    </source>
</evidence>
<reference evidence="1" key="1">
    <citation type="submission" date="2023-07" db="EMBL/GenBank/DDBJ databases">
        <title>Black Yeasts Isolated from many extreme environments.</title>
        <authorList>
            <person name="Coleine C."/>
            <person name="Stajich J.E."/>
            <person name="Selbmann L."/>
        </authorList>
    </citation>
    <scope>NUCLEOTIDE SEQUENCE</scope>
    <source>
        <strain evidence="1">CCFEE 5485</strain>
    </source>
</reference>
<dbReference type="AlphaFoldDB" id="A0AAE0WQD8"/>
<protein>
    <submittedName>
        <fullName evidence="1">Uncharacterized protein</fullName>
    </submittedName>
</protein>
<dbReference type="EMBL" id="JAUTXT010000012">
    <property type="protein sequence ID" value="KAK3675937.1"/>
    <property type="molecule type" value="Genomic_DNA"/>
</dbReference>
<keyword evidence="2" id="KW-1185">Reference proteome</keyword>
<gene>
    <name evidence="1" type="ORF">LTR78_004129</name>
</gene>
<proteinExistence type="predicted"/>
<sequence length="255" mass="29606">MEAPPQANAAPQPASRPFRFLNLHAELRNQIYGIYAAECNVILVHAAGAKGPHVVAQHPISQVNQQLRDEFITELERQTLNTTRDIRARVKDFDFSYLIAYLGKVVRRDPLALFDYEPATMAPHRRRLRVELDISDFWERKGDVEPLKAWCRFIAINLRKSPEQNVVHYHVASVANKYITMQHLKEYDAESRDPDYAEIGSALQVWRRFGSAAIAVRVMARVDRERDLRLGEYDDDWYDGDLPEIEASRKRLYEK</sequence>
<comment type="caution">
    <text evidence="1">The sequence shown here is derived from an EMBL/GenBank/DDBJ whole genome shotgun (WGS) entry which is preliminary data.</text>
</comment>
<name>A0AAE0WQD8_9PEZI</name>
<evidence type="ECO:0000313" key="1">
    <source>
        <dbReference type="EMBL" id="KAK3675937.1"/>
    </source>
</evidence>
<organism evidence="1 2">
    <name type="scientific">Recurvomyces mirabilis</name>
    <dbReference type="NCBI Taxonomy" id="574656"/>
    <lineage>
        <taxon>Eukaryota</taxon>
        <taxon>Fungi</taxon>
        <taxon>Dikarya</taxon>
        <taxon>Ascomycota</taxon>
        <taxon>Pezizomycotina</taxon>
        <taxon>Dothideomycetes</taxon>
        <taxon>Dothideomycetidae</taxon>
        <taxon>Mycosphaerellales</taxon>
        <taxon>Teratosphaeriaceae</taxon>
        <taxon>Recurvomyces</taxon>
    </lineage>
</organism>
<dbReference type="Proteomes" id="UP001274830">
    <property type="component" value="Unassembled WGS sequence"/>
</dbReference>